<dbReference type="PANTHER" id="PTHR33295:SF20">
    <property type="entry name" value="ATPASE"/>
    <property type="match status" value="1"/>
</dbReference>
<dbReference type="EMBL" id="CP002628">
    <property type="protein sequence ID" value="AEB06431.1"/>
    <property type="molecule type" value="Genomic_DNA"/>
</dbReference>
<dbReference type="InterPro" id="IPR027417">
    <property type="entry name" value="P-loop_NTPase"/>
</dbReference>
<protein>
    <submittedName>
        <fullName evidence="3">ATPase</fullName>
    </submittedName>
</protein>
<dbReference type="Pfam" id="PF13173">
    <property type="entry name" value="AAA_14"/>
    <property type="match status" value="1"/>
</dbReference>
<feature type="domain" description="DUF4143" evidence="2">
    <location>
        <begin position="231"/>
        <end position="369"/>
    </location>
</feature>
<dbReference type="eggNOG" id="COG1373">
    <property type="taxonomic scope" value="Bacteria"/>
</dbReference>
<gene>
    <name evidence="3" type="ordered locus">Corgl_0310</name>
</gene>
<dbReference type="Pfam" id="PF13635">
    <property type="entry name" value="DUF4143"/>
    <property type="match status" value="1"/>
</dbReference>
<evidence type="ECO:0000313" key="3">
    <source>
        <dbReference type="EMBL" id="AEB06431.1"/>
    </source>
</evidence>
<dbReference type="PANTHER" id="PTHR33295">
    <property type="entry name" value="ATPASE"/>
    <property type="match status" value="1"/>
</dbReference>
<dbReference type="KEGG" id="cgo:Corgl_0310"/>
<dbReference type="HOGENOM" id="CLU_041527_1_1_11"/>
<organism evidence="3 4">
    <name type="scientific">Coriobacterium glomerans (strain ATCC 49209 / DSM 20642 / JCM 10262 / PW2)</name>
    <dbReference type="NCBI Taxonomy" id="700015"/>
    <lineage>
        <taxon>Bacteria</taxon>
        <taxon>Bacillati</taxon>
        <taxon>Actinomycetota</taxon>
        <taxon>Coriobacteriia</taxon>
        <taxon>Coriobacteriales</taxon>
        <taxon>Coriobacteriaceae</taxon>
        <taxon>Coriobacterium</taxon>
    </lineage>
</organism>
<accession>F2NA37</accession>
<evidence type="ECO:0000313" key="4">
    <source>
        <dbReference type="Proteomes" id="UP000006851"/>
    </source>
</evidence>
<name>F2NA37_CORGP</name>
<proteinExistence type="predicted"/>
<dbReference type="InterPro" id="IPR025420">
    <property type="entry name" value="DUF4143"/>
</dbReference>
<dbReference type="SUPFAM" id="SSF52540">
    <property type="entry name" value="P-loop containing nucleoside triphosphate hydrolases"/>
    <property type="match status" value="1"/>
</dbReference>
<dbReference type="AlphaFoldDB" id="F2NA37"/>
<dbReference type="OrthoDB" id="9801684at2"/>
<dbReference type="Proteomes" id="UP000006851">
    <property type="component" value="Chromosome"/>
</dbReference>
<feature type="domain" description="AAA" evidence="1">
    <location>
        <begin position="20"/>
        <end position="149"/>
    </location>
</feature>
<keyword evidence="4" id="KW-1185">Reference proteome</keyword>
<evidence type="ECO:0000259" key="1">
    <source>
        <dbReference type="Pfam" id="PF13173"/>
    </source>
</evidence>
<evidence type="ECO:0000259" key="2">
    <source>
        <dbReference type="Pfam" id="PF13635"/>
    </source>
</evidence>
<reference evidence="4" key="1">
    <citation type="journal article" date="2013" name="Stand. Genomic Sci.">
        <title>Complete genome sequence of Coriobacterium glomerans type strain (PW2(T)) from the midgut of Pyrrhocoris apterus L. (red soldier bug).</title>
        <authorList>
            <person name="Stackebrandt E."/>
            <person name="Zeytun A."/>
            <person name="Lapidus A."/>
            <person name="Nolan M."/>
            <person name="Lucas S."/>
            <person name="Hammon N."/>
            <person name="Deshpande S."/>
            <person name="Cheng J.F."/>
            <person name="Tapia R."/>
            <person name="Goodwin L.A."/>
            <person name="Pitluck S."/>
            <person name="Liolios K."/>
            <person name="Pagani I."/>
            <person name="Ivanova N."/>
            <person name="Mavromatis K."/>
            <person name="Mikhailova N."/>
            <person name="Huntemann M."/>
            <person name="Pati A."/>
            <person name="Chen A."/>
            <person name="Palaniappan K."/>
            <person name="Chang Y.J."/>
            <person name="Land M."/>
            <person name="Hauser L."/>
            <person name="Rohde M."/>
            <person name="Pukall R."/>
            <person name="Goker M."/>
            <person name="Detter J.C."/>
            <person name="Woyke T."/>
            <person name="Bristow J."/>
            <person name="Eisen J.A."/>
            <person name="Markowitz V."/>
            <person name="Hugenholtz P."/>
            <person name="Kyrpides N.C."/>
            <person name="Klenk H.P."/>
        </authorList>
    </citation>
    <scope>NUCLEOTIDE SEQUENCE</scope>
    <source>
        <strain evidence="4">ATCC 49209 / DSM 20642 / JCM 10262 / PW2</strain>
    </source>
</reference>
<sequence length="424" mass="48319">MILRRKYLDQLIDFQDQDLIKVVTGVRRCGKSTLLDMMREHLASQGVARERLLSFKMESMEFDGISSYRDLHQIVREHASGVSHPYLFFDELQEIAGWERVINSLRIDMDCDIYITGSNAYLLSSELSTLLSGRYVEVEMLPLTFAEYLDFRGALWSASDSDQADLLEMADGSIATLGRMLEQYRRFGGLPFLALRKPELSAHRAYCKSLYDTVMVRDILQRDRRRDRRHLTSPELLERVCAFLANNVGNECSMNRIATALSAEGSSVSNQTVDAYAAALTEAYLFYPVRRYDIRGRELLKTGAKRYIVDTGIRSYLEGYRNADSGRVLENMIFLQLAFDGYEVTVGKLRGGEVDFVATKADERIYMQVCMDISSAATMERELRPLRAIRDAYPKLVITMGGPHPTDVDGIRIVDAQDFLLHRV</sequence>
<dbReference type="InterPro" id="IPR041682">
    <property type="entry name" value="AAA_14"/>
</dbReference>